<sequence length="56" mass="6099">MKWSFAWIPPSGSATGTRVREGRCRGRPDTVTHDRPAAFGQTSDCVPSTVNGPIPW</sequence>
<organism evidence="2 3">
    <name type="scientific">Streptomyces shaanxiensis</name>
    <dbReference type="NCBI Taxonomy" id="653357"/>
    <lineage>
        <taxon>Bacteria</taxon>
        <taxon>Bacillati</taxon>
        <taxon>Actinomycetota</taxon>
        <taxon>Actinomycetes</taxon>
        <taxon>Kitasatosporales</taxon>
        <taxon>Streptomycetaceae</taxon>
        <taxon>Streptomyces</taxon>
    </lineage>
</organism>
<accession>A0ABP7WAB5</accession>
<feature type="region of interest" description="Disordered" evidence="1">
    <location>
        <begin position="12"/>
        <end position="56"/>
    </location>
</feature>
<dbReference type="Proteomes" id="UP001499984">
    <property type="component" value="Unassembled WGS sequence"/>
</dbReference>
<proteinExistence type="predicted"/>
<name>A0ABP7WAB5_9ACTN</name>
<evidence type="ECO:0000313" key="3">
    <source>
        <dbReference type="Proteomes" id="UP001499984"/>
    </source>
</evidence>
<protein>
    <submittedName>
        <fullName evidence="2">Uncharacterized protein</fullName>
    </submittedName>
</protein>
<evidence type="ECO:0000256" key="1">
    <source>
        <dbReference type="SAM" id="MobiDB-lite"/>
    </source>
</evidence>
<comment type="caution">
    <text evidence="2">The sequence shown here is derived from an EMBL/GenBank/DDBJ whole genome shotgun (WGS) entry which is preliminary data.</text>
</comment>
<feature type="compositionally biased region" description="Basic and acidic residues" evidence="1">
    <location>
        <begin position="18"/>
        <end position="36"/>
    </location>
</feature>
<evidence type="ECO:0000313" key="2">
    <source>
        <dbReference type="EMBL" id="GAA4083629.1"/>
    </source>
</evidence>
<dbReference type="EMBL" id="BAAAZY010000028">
    <property type="protein sequence ID" value="GAA4083629.1"/>
    <property type="molecule type" value="Genomic_DNA"/>
</dbReference>
<keyword evidence="3" id="KW-1185">Reference proteome</keyword>
<reference evidence="3" key="1">
    <citation type="journal article" date="2019" name="Int. J. Syst. Evol. Microbiol.">
        <title>The Global Catalogue of Microorganisms (GCM) 10K type strain sequencing project: providing services to taxonomists for standard genome sequencing and annotation.</title>
        <authorList>
            <consortium name="The Broad Institute Genomics Platform"/>
            <consortium name="The Broad Institute Genome Sequencing Center for Infectious Disease"/>
            <person name="Wu L."/>
            <person name="Ma J."/>
        </authorList>
    </citation>
    <scope>NUCLEOTIDE SEQUENCE [LARGE SCALE GENOMIC DNA]</scope>
    <source>
        <strain evidence="3">JCM 16925</strain>
    </source>
</reference>
<gene>
    <name evidence="2" type="ORF">GCM10022233_76720</name>
</gene>
<feature type="compositionally biased region" description="Polar residues" evidence="1">
    <location>
        <begin position="40"/>
        <end position="56"/>
    </location>
</feature>